<sequence>LHFVLQFIPGKATLYIRIIKGECLAAQDSNGLSDPYVKVHLLPDTGKRTKLRTRTCQRTLNPIWDEEFCYSGVLDEDTIGFDWMGEILLPLGHLLHGRKEYYEIPLQPKNFEFHYILSQQELQEKTLEITVWDKDFGTKNDFMGALVIGQSVQAESAGATGR</sequence>
<dbReference type="PRINTS" id="PR00360">
    <property type="entry name" value="C2DOMAIN"/>
</dbReference>
<dbReference type="GO" id="GO:0061669">
    <property type="term" value="P:spontaneous neurotransmitter secretion"/>
    <property type="evidence" value="ECO:0007669"/>
    <property type="project" value="TreeGrafter"/>
</dbReference>
<organism evidence="4 5">
    <name type="scientific">Macrostomum lignano</name>
    <dbReference type="NCBI Taxonomy" id="282301"/>
    <lineage>
        <taxon>Eukaryota</taxon>
        <taxon>Metazoa</taxon>
        <taxon>Spiralia</taxon>
        <taxon>Lophotrochozoa</taxon>
        <taxon>Platyhelminthes</taxon>
        <taxon>Rhabditophora</taxon>
        <taxon>Macrostomorpha</taxon>
        <taxon>Macrostomida</taxon>
        <taxon>Macrostomidae</taxon>
        <taxon>Macrostomum</taxon>
    </lineage>
</organism>
<dbReference type="WBParaSite" id="maker-unitig_41072-snap-gene-0.2-mRNA-1">
    <property type="protein sequence ID" value="maker-unitig_41072-snap-gene-0.2-mRNA-1"/>
    <property type="gene ID" value="maker-unitig_41072-snap-gene-0.2"/>
</dbReference>
<feature type="domain" description="C2" evidence="3">
    <location>
        <begin position="1"/>
        <end position="162"/>
    </location>
</feature>
<accession>A0A1I8FMK3</accession>
<evidence type="ECO:0000259" key="3">
    <source>
        <dbReference type="PROSITE" id="PS50004"/>
    </source>
</evidence>
<dbReference type="InterPro" id="IPR043566">
    <property type="entry name" value="Rabphilin/DOC2/Noc2"/>
</dbReference>
<keyword evidence="2" id="KW-0677">Repeat</keyword>
<proteinExistence type="predicted"/>
<dbReference type="GO" id="GO:0017158">
    <property type="term" value="P:regulation of calcium ion-dependent exocytosis"/>
    <property type="evidence" value="ECO:0007669"/>
    <property type="project" value="TreeGrafter"/>
</dbReference>
<dbReference type="InterPro" id="IPR035892">
    <property type="entry name" value="C2_domain_sf"/>
</dbReference>
<dbReference type="PRINTS" id="PR00399">
    <property type="entry name" value="SYNAPTOTAGMN"/>
</dbReference>
<evidence type="ECO:0000313" key="5">
    <source>
        <dbReference type="WBParaSite" id="maker-unitig_41072-snap-gene-0.2-mRNA-1"/>
    </source>
</evidence>
<name>A0A1I8FMK3_9PLAT</name>
<dbReference type="PANTHER" id="PTHR45729">
    <property type="entry name" value="RABPHILIN, ISOFORM A"/>
    <property type="match status" value="1"/>
</dbReference>
<dbReference type="InterPro" id="IPR000008">
    <property type="entry name" value="C2_dom"/>
</dbReference>
<keyword evidence="4" id="KW-1185">Reference proteome</keyword>
<dbReference type="InterPro" id="IPR001565">
    <property type="entry name" value="Synaptotagmin"/>
</dbReference>
<dbReference type="GO" id="GO:0016020">
    <property type="term" value="C:membrane"/>
    <property type="evidence" value="ECO:0007669"/>
    <property type="project" value="InterPro"/>
</dbReference>
<dbReference type="PANTHER" id="PTHR45729:SF6">
    <property type="entry name" value="RABPHILIN, ISOFORM A"/>
    <property type="match status" value="1"/>
</dbReference>
<dbReference type="PROSITE" id="PS50004">
    <property type="entry name" value="C2"/>
    <property type="match status" value="1"/>
</dbReference>
<keyword evidence="1" id="KW-0479">Metal-binding</keyword>
<protein>
    <submittedName>
        <fullName evidence="5">C2 domain-containing protein</fullName>
    </submittedName>
</protein>
<dbReference type="GO" id="GO:0006887">
    <property type="term" value="P:exocytosis"/>
    <property type="evidence" value="ECO:0007669"/>
    <property type="project" value="TreeGrafter"/>
</dbReference>
<dbReference type="SMART" id="SM00239">
    <property type="entry name" value="C2"/>
    <property type="match status" value="1"/>
</dbReference>
<dbReference type="AlphaFoldDB" id="A0A1I8FMK3"/>
<dbReference type="Gene3D" id="2.60.40.150">
    <property type="entry name" value="C2 domain"/>
    <property type="match status" value="2"/>
</dbReference>
<reference evidence="5" key="1">
    <citation type="submission" date="2016-11" db="UniProtKB">
        <authorList>
            <consortium name="WormBaseParasite"/>
        </authorList>
    </citation>
    <scope>IDENTIFICATION</scope>
</reference>
<dbReference type="SUPFAM" id="SSF49562">
    <property type="entry name" value="C2 domain (Calcium/lipid-binding domain, CaLB)"/>
    <property type="match status" value="2"/>
</dbReference>
<evidence type="ECO:0000313" key="4">
    <source>
        <dbReference type="Proteomes" id="UP000095280"/>
    </source>
</evidence>
<dbReference type="Pfam" id="PF00168">
    <property type="entry name" value="C2"/>
    <property type="match status" value="2"/>
</dbReference>
<evidence type="ECO:0000256" key="1">
    <source>
        <dbReference type="ARBA" id="ARBA00022723"/>
    </source>
</evidence>
<dbReference type="GO" id="GO:0046872">
    <property type="term" value="F:metal ion binding"/>
    <property type="evidence" value="ECO:0007669"/>
    <property type="project" value="UniProtKB-KW"/>
</dbReference>
<dbReference type="GO" id="GO:0098793">
    <property type="term" value="C:presynapse"/>
    <property type="evidence" value="ECO:0007669"/>
    <property type="project" value="GOC"/>
</dbReference>
<evidence type="ECO:0000256" key="2">
    <source>
        <dbReference type="ARBA" id="ARBA00022737"/>
    </source>
</evidence>
<dbReference type="Proteomes" id="UP000095280">
    <property type="component" value="Unplaced"/>
</dbReference>